<gene>
    <name evidence="4" type="ORF">SAV14893_030860</name>
</gene>
<protein>
    <recommendedName>
        <fullName evidence="3">FtsK domain-containing protein</fullName>
    </recommendedName>
</protein>
<dbReference type="Gene3D" id="3.40.50.300">
    <property type="entry name" value="P-loop containing nucleotide triphosphate hydrolases"/>
    <property type="match status" value="1"/>
</dbReference>
<organism evidence="4 5">
    <name type="scientific">Streptomyces avermitilis</name>
    <dbReference type="NCBI Taxonomy" id="33903"/>
    <lineage>
        <taxon>Bacteria</taxon>
        <taxon>Bacillati</taxon>
        <taxon>Actinomycetota</taxon>
        <taxon>Actinomycetes</taxon>
        <taxon>Kitasatosporales</taxon>
        <taxon>Streptomycetaceae</taxon>
        <taxon>Streptomyces</taxon>
    </lineage>
</organism>
<keyword evidence="2" id="KW-0067">ATP-binding</keyword>
<proteinExistence type="predicted"/>
<dbReference type="Proteomes" id="UP000302139">
    <property type="component" value="Unassembled WGS sequence"/>
</dbReference>
<dbReference type="Pfam" id="PF01580">
    <property type="entry name" value="FtsK_SpoIIIE"/>
    <property type="match status" value="1"/>
</dbReference>
<dbReference type="PANTHER" id="PTHR22683">
    <property type="entry name" value="SPORULATION PROTEIN RELATED"/>
    <property type="match status" value="1"/>
</dbReference>
<sequence length="168" mass="18073">MDEVAELFLVATRKDEDRRDEMVTQLIRLAQLGRAAGIYLEVCGQRFGAELGKGATMLRAQLTGRVCHRVNDEASAKMALGDIAPEAVSAACAIAPERPGLAVAGDTSGGWSRIRTPYLSLGDAAEICRQAAHLVPDLPALKRFRSDVPVRPVDTTRAPVLQPRPVTD</sequence>
<dbReference type="InterPro" id="IPR050206">
    <property type="entry name" value="FtsK/SpoIIIE/SftA"/>
</dbReference>
<evidence type="ECO:0000259" key="3">
    <source>
        <dbReference type="Pfam" id="PF01580"/>
    </source>
</evidence>
<evidence type="ECO:0000313" key="4">
    <source>
        <dbReference type="EMBL" id="GDY63693.1"/>
    </source>
</evidence>
<evidence type="ECO:0000256" key="2">
    <source>
        <dbReference type="ARBA" id="ARBA00022840"/>
    </source>
</evidence>
<dbReference type="EMBL" id="BJHX01000001">
    <property type="protein sequence ID" value="GDY63693.1"/>
    <property type="molecule type" value="Genomic_DNA"/>
</dbReference>
<dbReference type="PANTHER" id="PTHR22683:SF41">
    <property type="entry name" value="DNA TRANSLOCASE FTSK"/>
    <property type="match status" value="1"/>
</dbReference>
<dbReference type="InterPro" id="IPR027417">
    <property type="entry name" value="P-loop_NTPase"/>
</dbReference>
<evidence type="ECO:0000256" key="1">
    <source>
        <dbReference type="ARBA" id="ARBA00022741"/>
    </source>
</evidence>
<dbReference type="InterPro" id="IPR002543">
    <property type="entry name" value="FtsK_dom"/>
</dbReference>
<name>A0A4D4LZ80_STRAX</name>
<dbReference type="AlphaFoldDB" id="A0A4D4LZ80"/>
<comment type="caution">
    <text evidence="4">The sequence shown here is derived from an EMBL/GenBank/DDBJ whole genome shotgun (WGS) entry which is preliminary data.</text>
</comment>
<dbReference type="GO" id="GO:0005524">
    <property type="term" value="F:ATP binding"/>
    <property type="evidence" value="ECO:0007669"/>
    <property type="project" value="UniProtKB-KW"/>
</dbReference>
<evidence type="ECO:0000313" key="5">
    <source>
        <dbReference type="Proteomes" id="UP000302139"/>
    </source>
</evidence>
<dbReference type="GO" id="GO:0003677">
    <property type="term" value="F:DNA binding"/>
    <property type="evidence" value="ECO:0007669"/>
    <property type="project" value="InterPro"/>
</dbReference>
<feature type="domain" description="FtsK" evidence="3">
    <location>
        <begin position="2"/>
        <end position="48"/>
    </location>
</feature>
<accession>A0A4D4LZ80</accession>
<keyword evidence="1" id="KW-0547">Nucleotide-binding</keyword>
<reference evidence="4 5" key="1">
    <citation type="submission" date="2019-04" db="EMBL/GenBank/DDBJ databases">
        <title>Draft genome sequences of Streptomyces avermitilis NBRC 14893.</title>
        <authorList>
            <person name="Komaki H."/>
            <person name="Tamura T."/>
            <person name="Hosoyama A."/>
        </authorList>
    </citation>
    <scope>NUCLEOTIDE SEQUENCE [LARGE SCALE GENOMIC DNA]</scope>
    <source>
        <strain evidence="4 5">NBRC 14893</strain>
    </source>
</reference>